<feature type="chain" id="PRO_5002906570" evidence="1">
    <location>
        <begin position="21"/>
        <end position="287"/>
    </location>
</feature>
<reference evidence="4" key="1">
    <citation type="submission" date="2006-03" db="EMBL/GenBank/DDBJ databases">
        <title>Complete genome sequence of Gemmatimonas aurantiaca T-27 that represents a novel phylum Gemmatimonadetes.</title>
        <authorList>
            <person name="Takasaki K."/>
            <person name="Ichikawa N."/>
            <person name="Miura H."/>
            <person name="Matsushita S."/>
            <person name="Watanabe Y."/>
            <person name="Oguchi A."/>
            <person name="Ankai A."/>
            <person name="Yashiro I."/>
            <person name="Takahashi M."/>
            <person name="Terui Y."/>
            <person name="Fukui S."/>
            <person name="Yokoyama H."/>
            <person name="Tanikawa S."/>
            <person name="Hanada S."/>
            <person name="Kamagata Y."/>
            <person name="Fujita N."/>
        </authorList>
    </citation>
    <scope>NUCLEOTIDE SEQUENCE [LARGE SCALE GENOMIC DNA]</scope>
    <source>
        <strain evidence="4">T-27 / DSM 14586 / JCM 11422 / NBRC 100505</strain>
    </source>
</reference>
<dbReference type="InterPro" id="IPR050266">
    <property type="entry name" value="AB_hydrolase_sf"/>
</dbReference>
<dbReference type="SUPFAM" id="SSF53474">
    <property type="entry name" value="alpha/beta-Hydrolases"/>
    <property type="match status" value="1"/>
</dbReference>
<feature type="domain" description="AB hydrolase-1" evidence="2">
    <location>
        <begin position="50"/>
        <end position="215"/>
    </location>
</feature>
<feature type="signal peptide" evidence="1">
    <location>
        <begin position="1"/>
        <end position="20"/>
    </location>
</feature>
<gene>
    <name evidence="3" type="ordered locus">GAU_3469</name>
</gene>
<dbReference type="AlphaFoldDB" id="C1ADD4"/>
<proteinExistence type="predicted"/>
<dbReference type="EMBL" id="AP009153">
    <property type="protein sequence ID" value="BAH40511.1"/>
    <property type="molecule type" value="Genomic_DNA"/>
</dbReference>
<dbReference type="Gene3D" id="3.40.50.1820">
    <property type="entry name" value="alpha/beta hydrolase"/>
    <property type="match status" value="1"/>
</dbReference>
<dbReference type="STRING" id="379066.GAU_3469"/>
<dbReference type="GO" id="GO:0016787">
    <property type="term" value="F:hydrolase activity"/>
    <property type="evidence" value="ECO:0007669"/>
    <property type="project" value="UniProtKB-KW"/>
</dbReference>
<evidence type="ECO:0000259" key="2">
    <source>
        <dbReference type="Pfam" id="PF00561"/>
    </source>
</evidence>
<dbReference type="GO" id="GO:0016020">
    <property type="term" value="C:membrane"/>
    <property type="evidence" value="ECO:0007669"/>
    <property type="project" value="TreeGrafter"/>
</dbReference>
<name>C1ADD4_GEMAT</name>
<dbReference type="PANTHER" id="PTHR43798:SF33">
    <property type="entry name" value="HYDROLASE, PUTATIVE (AFU_ORTHOLOGUE AFUA_2G14860)-RELATED"/>
    <property type="match status" value="1"/>
</dbReference>
<dbReference type="PANTHER" id="PTHR43798">
    <property type="entry name" value="MONOACYLGLYCEROL LIPASE"/>
    <property type="match status" value="1"/>
</dbReference>
<dbReference type="PRINTS" id="PR00111">
    <property type="entry name" value="ABHYDROLASE"/>
</dbReference>
<dbReference type="RefSeq" id="WP_015895280.1">
    <property type="nucleotide sequence ID" value="NC_012489.1"/>
</dbReference>
<dbReference type="Proteomes" id="UP000002209">
    <property type="component" value="Chromosome"/>
</dbReference>
<sequence length="287" mass="31093">MTHTTTVGITTLLAMTMAIADLSAQQGPTTGYAPVNGLRMYHEVHGQGDPVVLLHGAFMSITSNWTGWIDELSKTRKVIAVEMQGHGRTAGIPRAFSSANHADDVAALLEHLGIARADIIGYSMGGGVAMQMAVRHPDHVRKVVVISSTFRRDGVIQEGQDALQELTAEVFKGSPIETEYKRLSPTPDQFSQFITRMVAANAKDSDLRAEQLKATTAPMFFVHGDADGIRLQHVAEMFRLKGGETHGDLGPRSASRLAIVPNATHVTLMERMAVIVPMVNDFLDAKP</sequence>
<dbReference type="eggNOG" id="COG0596">
    <property type="taxonomic scope" value="Bacteria"/>
</dbReference>
<accession>C1ADD4</accession>
<dbReference type="InterPro" id="IPR029058">
    <property type="entry name" value="AB_hydrolase_fold"/>
</dbReference>
<dbReference type="KEGG" id="gau:GAU_3469"/>
<evidence type="ECO:0000256" key="1">
    <source>
        <dbReference type="SAM" id="SignalP"/>
    </source>
</evidence>
<evidence type="ECO:0000313" key="4">
    <source>
        <dbReference type="Proteomes" id="UP000002209"/>
    </source>
</evidence>
<organism evidence="3 4">
    <name type="scientific">Gemmatimonas aurantiaca (strain DSM 14586 / JCM 11422 / NBRC 100505 / T-27)</name>
    <dbReference type="NCBI Taxonomy" id="379066"/>
    <lineage>
        <taxon>Bacteria</taxon>
        <taxon>Pseudomonadati</taxon>
        <taxon>Gemmatimonadota</taxon>
        <taxon>Gemmatimonadia</taxon>
        <taxon>Gemmatimonadales</taxon>
        <taxon>Gemmatimonadaceae</taxon>
        <taxon>Gemmatimonas</taxon>
    </lineage>
</organism>
<keyword evidence="1" id="KW-0732">Signal</keyword>
<dbReference type="HOGENOM" id="CLU_020336_50_5_0"/>
<protein>
    <submittedName>
        <fullName evidence="3">Putative hydrolase</fullName>
    </submittedName>
</protein>
<keyword evidence="4" id="KW-1185">Reference proteome</keyword>
<evidence type="ECO:0000313" key="3">
    <source>
        <dbReference type="EMBL" id="BAH40511.1"/>
    </source>
</evidence>
<dbReference type="Pfam" id="PF00561">
    <property type="entry name" value="Abhydrolase_1"/>
    <property type="match status" value="1"/>
</dbReference>
<keyword evidence="3" id="KW-0378">Hydrolase</keyword>
<dbReference type="InterPro" id="IPR000073">
    <property type="entry name" value="AB_hydrolase_1"/>
</dbReference>